<dbReference type="AlphaFoldDB" id="A0A7R9EE59"/>
<accession>A0A7R9EE59</accession>
<organism evidence="1">
    <name type="scientific">Timema monikensis</name>
    <dbReference type="NCBI Taxonomy" id="170555"/>
    <lineage>
        <taxon>Eukaryota</taxon>
        <taxon>Metazoa</taxon>
        <taxon>Ecdysozoa</taxon>
        <taxon>Arthropoda</taxon>
        <taxon>Hexapoda</taxon>
        <taxon>Insecta</taxon>
        <taxon>Pterygota</taxon>
        <taxon>Neoptera</taxon>
        <taxon>Polyneoptera</taxon>
        <taxon>Phasmatodea</taxon>
        <taxon>Timematodea</taxon>
        <taxon>Timematoidea</taxon>
        <taxon>Timematidae</taxon>
        <taxon>Timema</taxon>
    </lineage>
</organism>
<proteinExistence type="predicted"/>
<name>A0A7R9EE59_9NEOP</name>
<reference evidence="1" key="1">
    <citation type="submission" date="2020-11" db="EMBL/GenBank/DDBJ databases">
        <authorList>
            <person name="Tran Van P."/>
        </authorList>
    </citation>
    <scope>NUCLEOTIDE SEQUENCE</scope>
</reference>
<sequence length="263" mass="29259">MNLTFNPRAPPMRVLGACLTYQSTPWYSRLEMSYHHPAVTLAKLSVVGLKLAKGAYRDPLKVESLFPTCLCPKGPGFNSSTPSRDSSHDLPVIGSLVHCQSSALDHVVTETSPNTVRGQCGRNRAAWNQSFQQHNIHPRYSTPDWYFGYFSPKGNYLNGHQGLELYPHLACIQSGKPIWKNHLNTLDLDSNLNLPVIVSLVYCESSMLDHATVHPILAAREHLGDICLFVSSRQCMQHWRQISILGTFAYLSLLDSASNIGGK</sequence>
<protein>
    <submittedName>
        <fullName evidence="1">Uncharacterized protein</fullName>
    </submittedName>
</protein>
<gene>
    <name evidence="1" type="ORF">TMSB3V08_LOCUS8585</name>
</gene>
<evidence type="ECO:0000313" key="1">
    <source>
        <dbReference type="EMBL" id="CAD7431865.1"/>
    </source>
</evidence>
<dbReference type="EMBL" id="OB795209">
    <property type="protein sequence ID" value="CAD7431865.1"/>
    <property type="molecule type" value="Genomic_DNA"/>
</dbReference>